<dbReference type="SUPFAM" id="SSF46785">
    <property type="entry name" value="Winged helix' DNA-binding domain"/>
    <property type="match status" value="2"/>
</dbReference>
<dbReference type="GO" id="GO:0051304">
    <property type="term" value="P:chromosome separation"/>
    <property type="evidence" value="ECO:0007669"/>
    <property type="project" value="InterPro"/>
</dbReference>
<keyword evidence="4" id="KW-0131">Cell cycle</keyword>
<accession>A0AAI8AN25</accession>
<dbReference type="NCBIfam" id="TIGR00281">
    <property type="entry name" value="SMC-Scp complex subunit ScpB"/>
    <property type="match status" value="1"/>
</dbReference>
<sequence>MKYKVIEALLYVQGEQGLTSEQLQQSLKLEKINEARKLLKDYMIKFNRENRGITIVEFNDVFKFVTAKDVKPFLIDFVSNERKYKLTNSAIEVAAIIAYKQPVTRSMINQVRGGKISDSIVGSLLAKGIVEELGNAPTVGNPILYGVTNKFFDYFKLRSLKDLPKFKEFDYYVADNNTDEVIQKEAEAFDLYSSQRELDSFDE</sequence>
<dbReference type="EMBL" id="CP003914">
    <property type="protein sequence ID" value="AFX74390.1"/>
    <property type="molecule type" value="Genomic_DNA"/>
</dbReference>
<protein>
    <submittedName>
        <fullName evidence="5">Segregation and condensation protein B</fullName>
    </submittedName>
</protein>
<dbReference type="PIRSF" id="PIRSF019345">
    <property type="entry name" value="ScpB"/>
    <property type="match status" value="1"/>
</dbReference>
<organism evidence="5 6">
    <name type="scientific">Mesomycoplasma hyorhinis SK76</name>
    <dbReference type="NCBI Taxonomy" id="1118964"/>
    <lineage>
        <taxon>Bacteria</taxon>
        <taxon>Bacillati</taxon>
        <taxon>Mycoplasmatota</taxon>
        <taxon>Mycoplasmoidales</taxon>
        <taxon>Metamycoplasmataceae</taxon>
        <taxon>Mesomycoplasma</taxon>
    </lineage>
</organism>
<evidence type="ECO:0000256" key="4">
    <source>
        <dbReference type="ARBA" id="ARBA00023306"/>
    </source>
</evidence>
<reference evidence="5 6" key="1">
    <citation type="journal article" date="2013" name="Genome Announc.">
        <title>Complete Genome Sequence of Mycoplasma hyorhinis Strain SK76.</title>
        <authorList>
            <person name="Goodison S."/>
            <person name="Urquidi V."/>
            <person name="Kumar D."/>
            <person name="Reyes L."/>
            <person name="Rosser C.J."/>
        </authorList>
    </citation>
    <scope>NUCLEOTIDE SEQUENCE [LARGE SCALE GENOMIC DNA]</scope>
    <source>
        <strain evidence="5 6">SK76</strain>
    </source>
</reference>
<evidence type="ECO:0000256" key="2">
    <source>
        <dbReference type="ARBA" id="ARBA00022618"/>
    </source>
</evidence>
<dbReference type="Pfam" id="PF04079">
    <property type="entry name" value="SMC_ScpB"/>
    <property type="match status" value="1"/>
</dbReference>
<dbReference type="Gene3D" id="1.10.10.10">
    <property type="entry name" value="Winged helix-like DNA-binding domain superfamily/Winged helix DNA-binding domain"/>
    <property type="match status" value="2"/>
</dbReference>
<gene>
    <name evidence="5" type="ORF">MOS_466</name>
</gene>
<dbReference type="PANTHER" id="PTHR34298">
    <property type="entry name" value="SEGREGATION AND CONDENSATION PROTEIN B"/>
    <property type="match status" value="1"/>
</dbReference>
<dbReference type="AlphaFoldDB" id="A0AAI8AN25"/>
<evidence type="ECO:0000256" key="1">
    <source>
        <dbReference type="ARBA" id="ARBA00022490"/>
    </source>
</evidence>
<keyword evidence="3" id="KW-0159">Chromosome partition</keyword>
<evidence type="ECO:0000313" key="6">
    <source>
        <dbReference type="Proteomes" id="UP000009399"/>
    </source>
</evidence>
<keyword evidence="2" id="KW-0132">Cell division</keyword>
<dbReference type="InterPro" id="IPR005234">
    <property type="entry name" value="ScpB_csome_segregation"/>
</dbReference>
<proteinExistence type="predicted"/>
<keyword evidence="1" id="KW-0963">Cytoplasm</keyword>
<dbReference type="RefSeq" id="WP_015084182.1">
    <property type="nucleotide sequence ID" value="NC_019552.1"/>
</dbReference>
<dbReference type="InterPro" id="IPR036390">
    <property type="entry name" value="WH_DNA-bd_sf"/>
</dbReference>
<evidence type="ECO:0000313" key="5">
    <source>
        <dbReference type="EMBL" id="AFX74390.1"/>
    </source>
</evidence>
<evidence type="ECO:0000256" key="3">
    <source>
        <dbReference type="ARBA" id="ARBA00022829"/>
    </source>
</evidence>
<dbReference type="GeneID" id="93248571"/>
<dbReference type="InterPro" id="IPR036388">
    <property type="entry name" value="WH-like_DNA-bd_sf"/>
</dbReference>
<dbReference type="KEGG" id="mhs:MOS_466"/>
<dbReference type="Proteomes" id="UP000009399">
    <property type="component" value="Chromosome"/>
</dbReference>
<name>A0AAI8AN25_MESHY</name>
<dbReference type="PANTHER" id="PTHR34298:SF2">
    <property type="entry name" value="SEGREGATION AND CONDENSATION PROTEIN B"/>
    <property type="match status" value="1"/>
</dbReference>
<dbReference type="GO" id="GO:0051301">
    <property type="term" value="P:cell division"/>
    <property type="evidence" value="ECO:0007669"/>
    <property type="project" value="UniProtKB-KW"/>
</dbReference>